<keyword evidence="2" id="KW-1185">Reference proteome</keyword>
<dbReference type="SUPFAM" id="SSF69304">
    <property type="entry name" value="Tricorn protease N-terminal domain"/>
    <property type="match status" value="1"/>
</dbReference>
<comment type="caution">
    <text evidence="1">The sequence shown here is derived from an EMBL/GenBank/DDBJ whole genome shotgun (WGS) entry which is preliminary data.</text>
</comment>
<dbReference type="Proteomes" id="UP001223214">
    <property type="component" value="Unassembled WGS sequence"/>
</dbReference>
<dbReference type="RefSeq" id="WP_285150799.1">
    <property type="nucleotide sequence ID" value="NZ_JASSOM010000070.1"/>
</dbReference>
<name>A0AAP4FX51_9ENTR</name>
<evidence type="ECO:0000313" key="2">
    <source>
        <dbReference type="Proteomes" id="UP001223214"/>
    </source>
</evidence>
<dbReference type="EMBL" id="JASSOM010000070">
    <property type="protein sequence ID" value="MDK9365287.1"/>
    <property type="molecule type" value="Genomic_DNA"/>
</dbReference>
<evidence type="ECO:0000313" key="1">
    <source>
        <dbReference type="EMBL" id="MDK9365287.1"/>
    </source>
</evidence>
<dbReference type="AlphaFoldDB" id="A0AAP4FX51"/>
<reference evidence="1 2" key="1">
    <citation type="submission" date="2023-06" db="EMBL/GenBank/DDBJ databases">
        <title>Identification and characterization of antibiotic-resistant Gram-negative bacteria.</title>
        <authorList>
            <person name="Cho G.-S."/>
            <person name="Lee J."/>
            <person name="Tai E."/>
            <person name="Jeong S."/>
            <person name="Kim I."/>
            <person name="Kim B.-E."/>
            <person name="Jeong M.-I."/>
            <person name="Oh K.-K."/>
            <person name="Franz C.M.A.P."/>
        </authorList>
    </citation>
    <scope>NUCLEOTIDE SEQUENCE [LARGE SCALE GENOMIC DNA]</scope>
    <source>
        <strain evidence="1 2">V106_12</strain>
    </source>
</reference>
<protein>
    <submittedName>
        <fullName evidence="1">Uncharacterized protein</fullName>
    </submittedName>
</protein>
<organism evidence="1 2">
    <name type="scientific">Lelliottia wanjuensis</name>
    <dbReference type="NCBI Taxonomy" id="3050585"/>
    <lineage>
        <taxon>Bacteria</taxon>
        <taxon>Pseudomonadati</taxon>
        <taxon>Pseudomonadota</taxon>
        <taxon>Gammaproteobacteria</taxon>
        <taxon>Enterobacterales</taxon>
        <taxon>Enterobacteriaceae</taxon>
        <taxon>Lelliottia</taxon>
    </lineage>
</organism>
<gene>
    <name evidence="1" type="ORF">QQF32_19000</name>
</gene>
<proteinExistence type="predicted"/>
<sequence length="315" mass="33551">MQIESPGFPLVPVDSDNFGNVITLPGGTGYYILGKYLMDSTFKTVADASGLFDSLPANVANCAFAPDASAADDAHLYFIDSVGLNYAHIKRNLMNDSSVDAKAIIALPVEAMINSPLSIVGDTANGGCWLFYVAEKEGMYKLVNVYCKDNQVVSHSAVFLPCGGVPTCIDISKNNIAVQRNNASLVYGQFTIAGNVLDVHLTESVTGLSTVFIQSAFSVDGNTLFYVTEEDKKHVLNALNLTTGGVTKSFTTGKYIALKRGLDNIIYGLSVKTTSSSTVLTVTPNTAADDFSVAEFFSSVNGGYFPSTGWSNNPF</sequence>
<accession>A0AAP4FX51</accession>